<evidence type="ECO:0000256" key="1">
    <source>
        <dbReference type="ARBA" id="ARBA00022490"/>
    </source>
</evidence>
<dbReference type="InterPro" id="IPR029063">
    <property type="entry name" value="SAM-dependent_MTases_sf"/>
</dbReference>
<accession>A0A3B0V7X2</accession>
<dbReference type="Pfam" id="PF02527">
    <property type="entry name" value="GidB"/>
    <property type="match status" value="1"/>
</dbReference>
<name>A0A3B0V7X2_9ZZZZ</name>
<dbReference type="EMBL" id="UOEW01000086">
    <property type="protein sequence ID" value="VAW34862.1"/>
    <property type="molecule type" value="Genomic_DNA"/>
</dbReference>
<gene>
    <name evidence="4" type="ORF">MNBD_GAMMA01-1227</name>
</gene>
<reference evidence="4" key="1">
    <citation type="submission" date="2018-06" db="EMBL/GenBank/DDBJ databases">
        <authorList>
            <person name="Zhirakovskaya E."/>
        </authorList>
    </citation>
    <scope>NUCLEOTIDE SEQUENCE</scope>
</reference>
<proteinExistence type="inferred from homology"/>
<keyword evidence="2" id="KW-0698">rRNA processing</keyword>
<sequence length="208" mass="23678">MFDKTLVQILSDGLLKLSLEDHGADNLLEYVYLLEKWNKTYNITAIRDLPKMVILHIIDSAAVYRYLAGNSIVDVGTGGGIPGIVLAILNPELNVTLLDSNKKKTRFLRYVKRQLKLDNVRIVCERVEKYHPKTHYDVVISRAFCEVGDYLHLAGHLCGSDGRVYAMKGPRKESEHEADKHGFKLIQDIDIDVPFLDAKRRLLIFSKL</sequence>
<dbReference type="GO" id="GO:0070043">
    <property type="term" value="F:rRNA (guanine-N7-)-methyltransferase activity"/>
    <property type="evidence" value="ECO:0007669"/>
    <property type="project" value="TreeGrafter"/>
</dbReference>
<dbReference type="InterPro" id="IPR003682">
    <property type="entry name" value="rRNA_ssu_MeTfrase_G"/>
</dbReference>
<dbReference type="PIRSF" id="PIRSF003078">
    <property type="entry name" value="GidB"/>
    <property type="match status" value="1"/>
</dbReference>
<dbReference type="PANTHER" id="PTHR31760">
    <property type="entry name" value="S-ADENOSYL-L-METHIONINE-DEPENDENT METHYLTRANSFERASES SUPERFAMILY PROTEIN"/>
    <property type="match status" value="1"/>
</dbReference>
<dbReference type="NCBIfam" id="TIGR00138">
    <property type="entry name" value="rsmG_gidB"/>
    <property type="match status" value="1"/>
</dbReference>
<dbReference type="CDD" id="cd02440">
    <property type="entry name" value="AdoMet_MTases"/>
    <property type="match status" value="1"/>
</dbReference>
<dbReference type="GO" id="GO:0005829">
    <property type="term" value="C:cytosol"/>
    <property type="evidence" value="ECO:0007669"/>
    <property type="project" value="TreeGrafter"/>
</dbReference>
<evidence type="ECO:0000256" key="2">
    <source>
        <dbReference type="ARBA" id="ARBA00022552"/>
    </source>
</evidence>
<organism evidence="4">
    <name type="scientific">hydrothermal vent metagenome</name>
    <dbReference type="NCBI Taxonomy" id="652676"/>
    <lineage>
        <taxon>unclassified sequences</taxon>
        <taxon>metagenomes</taxon>
        <taxon>ecological metagenomes</taxon>
    </lineage>
</organism>
<dbReference type="AlphaFoldDB" id="A0A3B0V7X2"/>
<evidence type="ECO:0000313" key="4">
    <source>
        <dbReference type="EMBL" id="VAW34862.1"/>
    </source>
</evidence>
<dbReference type="SUPFAM" id="SSF53335">
    <property type="entry name" value="S-adenosyl-L-methionine-dependent methyltransferases"/>
    <property type="match status" value="1"/>
</dbReference>
<evidence type="ECO:0000256" key="3">
    <source>
        <dbReference type="ARBA" id="ARBA00022679"/>
    </source>
</evidence>
<dbReference type="Gene3D" id="3.40.50.150">
    <property type="entry name" value="Vaccinia Virus protein VP39"/>
    <property type="match status" value="1"/>
</dbReference>
<keyword evidence="1" id="KW-0963">Cytoplasm</keyword>
<dbReference type="EC" id="2.1.1.170" evidence="4"/>
<protein>
    <submittedName>
        <fullName evidence="4">16S rRNA (Guanine(527)-N(7))-methyltransferase</fullName>
        <ecNumber evidence="4">2.1.1.170</ecNumber>
    </submittedName>
</protein>
<keyword evidence="3 4" id="KW-0808">Transferase</keyword>
<dbReference type="PANTHER" id="PTHR31760:SF0">
    <property type="entry name" value="S-ADENOSYL-L-METHIONINE-DEPENDENT METHYLTRANSFERASES SUPERFAMILY PROTEIN"/>
    <property type="match status" value="1"/>
</dbReference>
<keyword evidence="4" id="KW-0489">Methyltransferase</keyword>
<dbReference type="HAMAP" id="MF_00074">
    <property type="entry name" value="16SrRNA_methyltr_G"/>
    <property type="match status" value="1"/>
</dbReference>